<organism evidence="4 5">
    <name type="scientific">Rhodopseudomonas palustris</name>
    <dbReference type="NCBI Taxonomy" id="1076"/>
    <lineage>
        <taxon>Bacteria</taxon>
        <taxon>Pseudomonadati</taxon>
        <taxon>Pseudomonadota</taxon>
        <taxon>Alphaproteobacteria</taxon>
        <taxon>Hyphomicrobiales</taxon>
        <taxon>Nitrobacteraceae</taxon>
        <taxon>Rhodopseudomonas</taxon>
    </lineage>
</organism>
<evidence type="ECO:0000313" key="5">
    <source>
        <dbReference type="Proteomes" id="UP000285523"/>
    </source>
</evidence>
<dbReference type="Pfam" id="PF01979">
    <property type="entry name" value="Amidohydro_1"/>
    <property type="match status" value="1"/>
</dbReference>
<dbReference type="InterPro" id="IPR032466">
    <property type="entry name" value="Metal_Hydrolase"/>
</dbReference>
<dbReference type="Gene3D" id="3.20.20.140">
    <property type="entry name" value="Metal-dependent hydrolases"/>
    <property type="match status" value="1"/>
</dbReference>
<accession>A0A418V112</accession>
<dbReference type="InterPro" id="IPR050287">
    <property type="entry name" value="MTA/SAH_deaminase"/>
</dbReference>
<evidence type="ECO:0000256" key="2">
    <source>
        <dbReference type="ARBA" id="ARBA00022801"/>
    </source>
</evidence>
<dbReference type="PANTHER" id="PTHR43794:SF11">
    <property type="entry name" value="AMIDOHYDROLASE-RELATED DOMAIN-CONTAINING PROTEIN"/>
    <property type="match status" value="1"/>
</dbReference>
<dbReference type="PANTHER" id="PTHR43794">
    <property type="entry name" value="AMINOHYDROLASE SSNA-RELATED"/>
    <property type="match status" value="1"/>
</dbReference>
<evidence type="ECO:0000313" key="4">
    <source>
        <dbReference type="EMBL" id="RJF69497.1"/>
    </source>
</evidence>
<sequence length="484" mass="53050">MMMNAAAGLNVEYLAMAPGRGEMRRDASVTFADDRIGSVGAAEGQGKGLLAMPALVDAHDHVRGLHHIAFGARDQTFEIWRAALYAQPPIDLYLNSALAFGRLARAGVGSVMHVYSSIKVDRLAEDAEIIARAARDVGVRLALVVPLRDQQTLGYGNDAELLRLHPAQDRDFIEKTWLYPFPSPATYMDLVADIGRRIDGPTVSVQYGPNSPQACSDALLAAVAEASARDGRRVTTHLLETSIQRRWADETYPDGFIPHLANLGVISPRFTGAHGVWLRPDDIRIMAEQDAQIAINMSSNLRLRSGIAPVGDYIKAGMKFSFGIDSFSIDDDEDAFRELRVGHWLFSLDASPAPLTQQLLFDGWHRNGFKAVNNRDGYGEVTAGAPGDLVVLDYDALAYDLIDGMIDPMEVALTRATTAHVKDVYVAGRRIVGDGRVLGVDLDAIEREVAKAARAQGERMRALKPMLERSQHTLGDFHARWRGR</sequence>
<dbReference type="EMBL" id="QYYD01000023">
    <property type="protein sequence ID" value="RJF69497.1"/>
    <property type="molecule type" value="Genomic_DNA"/>
</dbReference>
<evidence type="ECO:0000259" key="3">
    <source>
        <dbReference type="Pfam" id="PF01979"/>
    </source>
</evidence>
<proteinExistence type="inferred from homology"/>
<comment type="similarity">
    <text evidence="1">Belongs to the metallo-dependent hydrolases superfamily. ATZ/TRZ family.</text>
</comment>
<dbReference type="InterPro" id="IPR011059">
    <property type="entry name" value="Metal-dep_hydrolase_composite"/>
</dbReference>
<comment type="caution">
    <text evidence="4">The sequence shown here is derived from an EMBL/GenBank/DDBJ whole genome shotgun (WGS) entry which is preliminary data.</text>
</comment>
<evidence type="ECO:0000256" key="1">
    <source>
        <dbReference type="ARBA" id="ARBA00006745"/>
    </source>
</evidence>
<protein>
    <recommendedName>
        <fullName evidence="3">Amidohydrolase-related domain-containing protein</fullName>
    </recommendedName>
</protein>
<reference evidence="4 5" key="1">
    <citation type="submission" date="2018-09" db="EMBL/GenBank/DDBJ databases">
        <title>Draft genome sequence of Rhodopseudomonas palustris 2.1.18.</title>
        <authorList>
            <person name="Robertson S.L."/>
            <person name="Meyer T.E."/>
            <person name="Kyndt J.A."/>
        </authorList>
    </citation>
    <scope>NUCLEOTIDE SEQUENCE [LARGE SCALE GENOMIC DNA]</scope>
    <source>
        <strain evidence="4 5">2.1.18</strain>
    </source>
</reference>
<dbReference type="SUPFAM" id="SSF51338">
    <property type="entry name" value="Composite domain of metallo-dependent hydrolases"/>
    <property type="match status" value="1"/>
</dbReference>
<dbReference type="GO" id="GO:0016810">
    <property type="term" value="F:hydrolase activity, acting on carbon-nitrogen (but not peptide) bonds"/>
    <property type="evidence" value="ECO:0007669"/>
    <property type="project" value="InterPro"/>
</dbReference>
<dbReference type="Proteomes" id="UP000285523">
    <property type="component" value="Unassembled WGS sequence"/>
</dbReference>
<feature type="domain" description="Amidohydrolase-related" evidence="3">
    <location>
        <begin position="51"/>
        <end position="412"/>
    </location>
</feature>
<keyword evidence="2" id="KW-0378">Hydrolase</keyword>
<name>A0A418V112_RHOPL</name>
<gene>
    <name evidence="4" type="ORF">D4Q52_20275</name>
</gene>
<dbReference type="SUPFAM" id="SSF51556">
    <property type="entry name" value="Metallo-dependent hydrolases"/>
    <property type="match status" value="1"/>
</dbReference>
<dbReference type="AlphaFoldDB" id="A0A418V112"/>
<dbReference type="InterPro" id="IPR006680">
    <property type="entry name" value="Amidohydro-rel"/>
</dbReference>